<dbReference type="PROSITE" id="PS51387">
    <property type="entry name" value="FAD_PCMH"/>
    <property type="match status" value="1"/>
</dbReference>
<dbReference type="AlphaFoldDB" id="D1C3L8"/>
<dbReference type="PANTHER" id="PTHR42659">
    <property type="entry name" value="XANTHINE DEHYDROGENASE SUBUNIT C-RELATED"/>
    <property type="match status" value="1"/>
</dbReference>
<dbReference type="Gene3D" id="3.30.465.10">
    <property type="match status" value="1"/>
</dbReference>
<feature type="domain" description="FAD-binding PCMH-type" evidence="4">
    <location>
        <begin position="1"/>
        <end position="176"/>
    </location>
</feature>
<dbReference type="PANTHER" id="PTHR42659:SF2">
    <property type="entry name" value="XANTHINE DEHYDROGENASE SUBUNIT C-RELATED"/>
    <property type="match status" value="1"/>
</dbReference>
<dbReference type="FunFam" id="3.30.465.10:FF:000017">
    <property type="entry name" value="Xanthine dehydrogenase, FAD binding subunit"/>
    <property type="match status" value="1"/>
</dbReference>
<dbReference type="InterPro" id="IPR005107">
    <property type="entry name" value="CO_DH_flav_C"/>
</dbReference>
<dbReference type="GO" id="GO:0071949">
    <property type="term" value="F:FAD binding"/>
    <property type="evidence" value="ECO:0007669"/>
    <property type="project" value="InterPro"/>
</dbReference>
<dbReference type="Proteomes" id="UP000002027">
    <property type="component" value="Chromosome 1"/>
</dbReference>
<gene>
    <name evidence="5" type="ordered locus">Sthe_1400</name>
</gene>
<evidence type="ECO:0000256" key="2">
    <source>
        <dbReference type="ARBA" id="ARBA00022827"/>
    </source>
</evidence>
<dbReference type="OrthoDB" id="9774454at2"/>
<dbReference type="EMBL" id="CP001823">
    <property type="protein sequence ID" value="ACZ38835.1"/>
    <property type="molecule type" value="Genomic_DNA"/>
</dbReference>
<dbReference type="InterPro" id="IPR036318">
    <property type="entry name" value="FAD-bd_PCMH-like_sf"/>
</dbReference>
<dbReference type="Pfam" id="PF03450">
    <property type="entry name" value="CO_deh_flav_C"/>
    <property type="match status" value="1"/>
</dbReference>
<evidence type="ECO:0000313" key="6">
    <source>
        <dbReference type="Proteomes" id="UP000002027"/>
    </source>
</evidence>
<dbReference type="Pfam" id="PF00941">
    <property type="entry name" value="FAD_binding_5"/>
    <property type="match status" value="1"/>
</dbReference>
<evidence type="ECO:0000256" key="3">
    <source>
        <dbReference type="ARBA" id="ARBA00023002"/>
    </source>
</evidence>
<dbReference type="KEGG" id="sti:Sthe_1400"/>
<protein>
    <submittedName>
        <fullName evidence="5">Molybdopterin dehydrogenase FAD-binding protein</fullName>
    </submittedName>
</protein>
<reference evidence="6" key="1">
    <citation type="submission" date="2009-11" db="EMBL/GenBank/DDBJ databases">
        <title>The complete chromosome 1 of Sphaerobacter thermophilus DSM 20745.</title>
        <authorList>
            <person name="Lucas S."/>
            <person name="Copeland A."/>
            <person name="Lapidus A."/>
            <person name="Glavina del Rio T."/>
            <person name="Dalin E."/>
            <person name="Tice H."/>
            <person name="Bruce D."/>
            <person name="Goodwin L."/>
            <person name="Pitluck S."/>
            <person name="Kyrpides N."/>
            <person name="Mavromatis K."/>
            <person name="Ivanova N."/>
            <person name="Mikhailova N."/>
            <person name="LaButti K.M."/>
            <person name="Clum A."/>
            <person name="Sun H.I."/>
            <person name="Brettin T."/>
            <person name="Detter J.C."/>
            <person name="Han C."/>
            <person name="Larimer F."/>
            <person name="Land M."/>
            <person name="Hauser L."/>
            <person name="Markowitz V."/>
            <person name="Cheng J.F."/>
            <person name="Hugenholtz P."/>
            <person name="Woyke T."/>
            <person name="Wu D."/>
            <person name="Steenblock K."/>
            <person name="Schneider S."/>
            <person name="Pukall R."/>
            <person name="Goeker M."/>
            <person name="Klenk H.P."/>
            <person name="Eisen J.A."/>
        </authorList>
    </citation>
    <scope>NUCLEOTIDE SEQUENCE [LARGE SCALE GENOMIC DNA]</scope>
    <source>
        <strain evidence="6">ATCC 49802 / DSM 20745 / S 6022</strain>
    </source>
</reference>
<keyword evidence="1" id="KW-0285">Flavoprotein</keyword>
<dbReference type="eggNOG" id="COG1319">
    <property type="taxonomic scope" value="Bacteria"/>
</dbReference>
<keyword evidence="3" id="KW-0560">Oxidoreductase</keyword>
<keyword evidence="2" id="KW-0274">FAD</keyword>
<evidence type="ECO:0000259" key="4">
    <source>
        <dbReference type="PROSITE" id="PS51387"/>
    </source>
</evidence>
<dbReference type="InterPro" id="IPR016169">
    <property type="entry name" value="FAD-bd_PCMH_sub2"/>
</dbReference>
<dbReference type="SMART" id="SM01092">
    <property type="entry name" value="CO_deh_flav_C"/>
    <property type="match status" value="1"/>
</dbReference>
<dbReference type="InParanoid" id="D1C3L8"/>
<accession>D1C3L8</accession>
<name>D1C3L8_SPHTD</name>
<dbReference type="InterPro" id="IPR036683">
    <property type="entry name" value="CO_DH_flav_C_dom_sf"/>
</dbReference>
<sequence>MYPAAFEYYRATSVPEIVQLLQQHPDGKILAGGHSLLPLMKLRLAEPAALIDIGRVPDLSGIQDAGDSIVVGATTTYWDLLQSEVIRQSLPLITEAANVVGDIQVRNRGTLGGAMAHADPAADMPAVALALDASIKVVGPSGERTIPASEFFVDMFTTALNPDEVLTQIIFPKPQGTSGQAYEKFAHPASGYAVVGVAAFVTLDGGKVQTVRVGITGAGTVAKRASAVEQALAGQEPTEQAIESASAHAAEGLELNGDIFASEEYRAHLARVFTQRALSRAVAAARG</sequence>
<dbReference type="SUPFAM" id="SSF55447">
    <property type="entry name" value="CO dehydrogenase flavoprotein C-terminal domain-like"/>
    <property type="match status" value="1"/>
</dbReference>
<dbReference type="Gene3D" id="3.30.390.50">
    <property type="entry name" value="CO dehydrogenase flavoprotein, C-terminal domain"/>
    <property type="match status" value="1"/>
</dbReference>
<dbReference type="InterPro" id="IPR002346">
    <property type="entry name" value="Mopterin_DH_FAD-bd"/>
</dbReference>
<proteinExistence type="predicted"/>
<dbReference type="InterPro" id="IPR051312">
    <property type="entry name" value="Diverse_Substr_Oxidored"/>
</dbReference>
<dbReference type="Gene3D" id="3.30.43.10">
    <property type="entry name" value="Uridine Diphospho-n-acetylenolpyruvylglucosamine Reductase, domain 2"/>
    <property type="match status" value="1"/>
</dbReference>
<dbReference type="FunCoup" id="D1C3L8">
    <property type="interactions" value="58"/>
</dbReference>
<dbReference type="STRING" id="479434.Sthe_1400"/>
<dbReference type="HOGENOM" id="CLU_058050_3_0_0"/>
<organism evidence="5 6">
    <name type="scientific">Sphaerobacter thermophilus (strain ATCC 49802 / DSM 20745 / KCCM 41009 / NCIMB 13125 / S 6022)</name>
    <dbReference type="NCBI Taxonomy" id="479434"/>
    <lineage>
        <taxon>Bacteria</taxon>
        <taxon>Pseudomonadati</taxon>
        <taxon>Thermomicrobiota</taxon>
        <taxon>Thermomicrobia</taxon>
        <taxon>Sphaerobacterales</taxon>
        <taxon>Sphaerobacterineae</taxon>
        <taxon>Sphaerobacteraceae</taxon>
        <taxon>Sphaerobacter</taxon>
    </lineage>
</organism>
<dbReference type="SUPFAM" id="SSF56176">
    <property type="entry name" value="FAD-binding/transporter-associated domain-like"/>
    <property type="match status" value="1"/>
</dbReference>
<dbReference type="RefSeq" id="WP_012871882.1">
    <property type="nucleotide sequence ID" value="NC_013523.1"/>
</dbReference>
<dbReference type="InterPro" id="IPR016166">
    <property type="entry name" value="FAD-bd_PCMH"/>
</dbReference>
<dbReference type="InterPro" id="IPR016167">
    <property type="entry name" value="FAD-bd_PCMH_sub1"/>
</dbReference>
<evidence type="ECO:0000256" key="1">
    <source>
        <dbReference type="ARBA" id="ARBA00022630"/>
    </source>
</evidence>
<dbReference type="GO" id="GO:0016491">
    <property type="term" value="F:oxidoreductase activity"/>
    <property type="evidence" value="ECO:0007669"/>
    <property type="project" value="UniProtKB-KW"/>
</dbReference>
<reference evidence="5 6" key="2">
    <citation type="journal article" date="2010" name="Stand. Genomic Sci.">
        <title>Complete genome sequence of Desulfohalobium retbaense type strain (HR(100)).</title>
        <authorList>
            <person name="Spring S."/>
            <person name="Nolan M."/>
            <person name="Lapidus A."/>
            <person name="Glavina Del Rio T."/>
            <person name="Copeland A."/>
            <person name="Tice H."/>
            <person name="Cheng J.F."/>
            <person name="Lucas S."/>
            <person name="Land M."/>
            <person name="Chen F."/>
            <person name="Bruce D."/>
            <person name="Goodwin L."/>
            <person name="Pitluck S."/>
            <person name="Ivanova N."/>
            <person name="Mavromatis K."/>
            <person name="Mikhailova N."/>
            <person name="Pati A."/>
            <person name="Chen A."/>
            <person name="Palaniappan K."/>
            <person name="Hauser L."/>
            <person name="Chang Y.J."/>
            <person name="Jeffries C.D."/>
            <person name="Munk C."/>
            <person name="Kiss H."/>
            <person name="Chain P."/>
            <person name="Han C."/>
            <person name="Brettin T."/>
            <person name="Detter J.C."/>
            <person name="Schuler E."/>
            <person name="Goker M."/>
            <person name="Rohde M."/>
            <person name="Bristow J."/>
            <person name="Eisen J.A."/>
            <person name="Markowitz V."/>
            <person name="Hugenholtz P."/>
            <person name="Kyrpides N.C."/>
            <person name="Klenk H.P."/>
        </authorList>
    </citation>
    <scope>NUCLEOTIDE SEQUENCE [LARGE SCALE GENOMIC DNA]</scope>
    <source>
        <strain evidence="6">ATCC 49802 / DSM 20745 / S 6022</strain>
    </source>
</reference>
<evidence type="ECO:0000313" key="5">
    <source>
        <dbReference type="EMBL" id="ACZ38835.1"/>
    </source>
</evidence>
<keyword evidence="6" id="KW-1185">Reference proteome</keyword>